<dbReference type="AlphaFoldDB" id="A0A1R4JBK6"/>
<reference evidence="1 2" key="1">
    <citation type="submission" date="2017-02" db="EMBL/GenBank/DDBJ databases">
        <authorList>
            <person name="Peterson S.W."/>
        </authorList>
    </citation>
    <scope>NUCLEOTIDE SEQUENCE [LARGE SCALE GENOMIC DNA]</scope>
    <source>
        <strain evidence="1 2">LSP_Lj1</strain>
    </source>
</reference>
<accession>A0A1R4JBK6</accession>
<dbReference type="GO" id="GO:0005524">
    <property type="term" value="F:ATP binding"/>
    <property type="evidence" value="ECO:0007669"/>
    <property type="project" value="UniProtKB-KW"/>
</dbReference>
<gene>
    <name evidence="1" type="ORF">FM114_06495</name>
</gene>
<sequence>MRTVILLAGPSGSGKSRLARTTATPQLRLDDFYHAEDHPGLPRRDTGLVDWDDVGTWNLPAAIDALREVLATGRAEVPEYSIALSRATGTHLVDVSDAPVVIAEGIFAPDLLAACREHGVDVTPVWLDRSRHANFVRRLRRDLAGHRKPPAVLVRRGLMLWREERAKRRRALDLGFRPLGMAQANQLIEDLRAGA</sequence>
<keyword evidence="1" id="KW-0547">Nucleotide-binding</keyword>
<dbReference type="EMBL" id="FUKQ01000025">
    <property type="protein sequence ID" value="SJN29175.1"/>
    <property type="molecule type" value="Genomic_DNA"/>
</dbReference>
<protein>
    <submittedName>
        <fullName evidence="1">Putative ATP-binding protein</fullName>
    </submittedName>
</protein>
<keyword evidence="2" id="KW-1185">Reference proteome</keyword>
<keyword evidence="1" id="KW-0067">ATP-binding</keyword>
<evidence type="ECO:0000313" key="1">
    <source>
        <dbReference type="EMBL" id="SJN29175.1"/>
    </source>
</evidence>
<dbReference type="RefSeq" id="WP_256762992.1">
    <property type="nucleotide sequence ID" value="NZ_FUKQ01000025.1"/>
</dbReference>
<dbReference type="SUPFAM" id="SSF52540">
    <property type="entry name" value="P-loop containing nucleoside triphosphate hydrolases"/>
    <property type="match status" value="1"/>
</dbReference>
<evidence type="ECO:0000313" key="2">
    <source>
        <dbReference type="Proteomes" id="UP000188342"/>
    </source>
</evidence>
<dbReference type="Gene3D" id="3.40.50.300">
    <property type="entry name" value="P-loop containing nucleotide triphosphate hydrolases"/>
    <property type="match status" value="1"/>
</dbReference>
<name>A0A1R4JBK6_9ACTN</name>
<proteinExistence type="predicted"/>
<dbReference type="InterPro" id="IPR027417">
    <property type="entry name" value="P-loop_NTPase"/>
</dbReference>
<organism evidence="1 2">
    <name type="scientific">Luteococcus japonicus LSP_Lj1</name>
    <dbReference type="NCBI Taxonomy" id="1255658"/>
    <lineage>
        <taxon>Bacteria</taxon>
        <taxon>Bacillati</taxon>
        <taxon>Actinomycetota</taxon>
        <taxon>Actinomycetes</taxon>
        <taxon>Propionibacteriales</taxon>
        <taxon>Propionibacteriaceae</taxon>
        <taxon>Luteococcus</taxon>
    </lineage>
</organism>
<dbReference type="STRING" id="1255658.FM114_06495"/>
<dbReference type="Proteomes" id="UP000188342">
    <property type="component" value="Unassembled WGS sequence"/>
</dbReference>